<dbReference type="AlphaFoldDB" id="A0AAX4FSU1"/>
<evidence type="ECO:0000313" key="3">
    <source>
        <dbReference type="EMBL" id="WOX57011.1"/>
    </source>
</evidence>
<name>A0AAX4FSU1_9EURY</name>
<evidence type="ECO:0000259" key="2">
    <source>
        <dbReference type="Pfam" id="PF12804"/>
    </source>
</evidence>
<dbReference type="GO" id="GO:0016779">
    <property type="term" value="F:nucleotidyltransferase activity"/>
    <property type="evidence" value="ECO:0007669"/>
    <property type="project" value="UniProtKB-ARBA"/>
</dbReference>
<dbReference type="Pfam" id="PF12804">
    <property type="entry name" value="NTP_transf_3"/>
    <property type="match status" value="1"/>
</dbReference>
<dbReference type="EMBL" id="CP137642">
    <property type="protein sequence ID" value="WOX57011.1"/>
    <property type="molecule type" value="Genomic_DNA"/>
</dbReference>
<dbReference type="InterPro" id="IPR025877">
    <property type="entry name" value="MobA-like_NTP_Trfase"/>
</dbReference>
<evidence type="ECO:0000313" key="4">
    <source>
        <dbReference type="Proteomes" id="UP001305652"/>
    </source>
</evidence>
<dbReference type="RefSeq" id="WP_318620489.1">
    <property type="nucleotide sequence ID" value="NZ_CP137642.1"/>
</dbReference>
<dbReference type="PANTHER" id="PTHR19136">
    <property type="entry name" value="MOLYBDENUM COFACTOR GUANYLYLTRANSFERASE"/>
    <property type="match status" value="1"/>
</dbReference>
<dbReference type="SUPFAM" id="SSF53448">
    <property type="entry name" value="Nucleotide-diphospho-sugar transferases"/>
    <property type="match status" value="1"/>
</dbReference>
<keyword evidence="1 3" id="KW-0808">Transferase</keyword>
<organism evidence="3 4">
    <name type="scientific">Methanoculleus receptaculi</name>
    <dbReference type="NCBI Taxonomy" id="394967"/>
    <lineage>
        <taxon>Archaea</taxon>
        <taxon>Methanobacteriati</taxon>
        <taxon>Methanobacteriota</taxon>
        <taxon>Stenosarchaea group</taxon>
        <taxon>Methanomicrobia</taxon>
        <taxon>Methanomicrobiales</taxon>
        <taxon>Methanomicrobiaceae</taxon>
        <taxon>Methanoculleus</taxon>
    </lineage>
</organism>
<gene>
    <name evidence="3" type="ORF">R6Y96_06760</name>
</gene>
<accession>A0AAX4FSU1</accession>
<dbReference type="KEGG" id="mrc:R6Y96_06760"/>
<evidence type="ECO:0000256" key="1">
    <source>
        <dbReference type="ARBA" id="ARBA00022679"/>
    </source>
</evidence>
<dbReference type="GeneID" id="85732843"/>
<dbReference type="Gene3D" id="3.90.550.10">
    <property type="entry name" value="Spore Coat Polysaccharide Biosynthesis Protein SpsA, Chain A"/>
    <property type="match status" value="1"/>
</dbReference>
<sequence>MLALIMAGGEGSRLGMGEKPLVNICGRPMVSYVIDAFLAAGYEVVVVASHRTPFTKNWCRAQGVTIYDTKGLGYVEDINAAAADLEEEGKPLFTCVSDLPCLTVDIIADIEAAWRRSGLPACSTWVPRDLCLEHGCRTHYTEVIDGIPACPAGVNILTASREAGIPEEEVQVLLHDRRLAFNINTREELALVQRYLCGKHQG</sequence>
<proteinExistence type="predicted"/>
<reference evidence="3 4" key="1">
    <citation type="submission" date="2023-10" db="EMBL/GenBank/DDBJ databases">
        <title>The complete genome sequence of Methanoculleus receptaculi DSM 18860.</title>
        <authorList>
            <person name="Lai S.-J."/>
            <person name="You Y.-T."/>
            <person name="Chen S.-C."/>
        </authorList>
    </citation>
    <scope>NUCLEOTIDE SEQUENCE [LARGE SCALE GENOMIC DNA]</scope>
    <source>
        <strain evidence="3 4">DSM 18860</strain>
    </source>
</reference>
<dbReference type="InterPro" id="IPR029044">
    <property type="entry name" value="Nucleotide-diphossugar_trans"/>
</dbReference>
<keyword evidence="4" id="KW-1185">Reference proteome</keyword>
<dbReference type="Proteomes" id="UP001305652">
    <property type="component" value="Chromosome"/>
</dbReference>
<dbReference type="PANTHER" id="PTHR19136:SF86">
    <property type="entry name" value="ADENOSYLCOBINAMIDE-PHOSPHATE GUANYLYLTRANSFERASE"/>
    <property type="match status" value="1"/>
</dbReference>
<protein>
    <submittedName>
        <fullName evidence="3">NTP transferase domain-containing protein</fullName>
    </submittedName>
</protein>
<feature type="domain" description="MobA-like NTP transferase" evidence="2">
    <location>
        <begin position="3"/>
        <end position="122"/>
    </location>
</feature>